<dbReference type="Gene3D" id="3.40.50.80">
    <property type="entry name" value="Nucleotide-binding domain of ferredoxin-NADP reductase (FNR) module"/>
    <property type="match status" value="1"/>
</dbReference>
<dbReference type="EMBL" id="CAKLDM010000001">
    <property type="protein sequence ID" value="CAH0536509.1"/>
    <property type="molecule type" value="Genomic_DNA"/>
</dbReference>
<evidence type="ECO:0000256" key="2">
    <source>
        <dbReference type="ARBA" id="ARBA00004141"/>
    </source>
</evidence>
<dbReference type="InterPro" id="IPR039261">
    <property type="entry name" value="FNR_nucleotide-bd"/>
</dbReference>
<keyword evidence="7" id="KW-0274">FAD</keyword>
<evidence type="ECO:0000313" key="16">
    <source>
        <dbReference type="Proteomes" id="UP000838748"/>
    </source>
</evidence>
<keyword evidence="12 13" id="KW-0472">Membrane</keyword>
<evidence type="ECO:0000256" key="4">
    <source>
        <dbReference type="ARBA" id="ARBA00022692"/>
    </source>
</evidence>
<evidence type="ECO:0000256" key="12">
    <source>
        <dbReference type="ARBA" id="ARBA00023136"/>
    </source>
</evidence>
<feature type="transmembrane region" description="Helical" evidence="13">
    <location>
        <begin position="166"/>
        <end position="192"/>
    </location>
</feature>
<dbReference type="PRINTS" id="PR00410">
    <property type="entry name" value="PHEHYDRXLASE"/>
</dbReference>
<dbReference type="Gene3D" id="2.40.30.10">
    <property type="entry name" value="Translation factors"/>
    <property type="match status" value="1"/>
</dbReference>
<feature type="transmembrane region" description="Helical" evidence="13">
    <location>
        <begin position="48"/>
        <end position="73"/>
    </location>
</feature>
<keyword evidence="9 15" id="KW-0560">Oxidoreductase</keyword>
<comment type="cofactor">
    <cofactor evidence="1">
        <name>FAD</name>
        <dbReference type="ChEBI" id="CHEBI:57692"/>
    </cofactor>
</comment>
<dbReference type="InterPro" id="IPR017927">
    <property type="entry name" value="FAD-bd_FR_type"/>
</dbReference>
<dbReference type="SUPFAM" id="SSF52343">
    <property type="entry name" value="Ferredoxin reductase-like, C-terminal NADP-linked domain"/>
    <property type="match status" value="1"/>
</dbReference>
<feature type="transmembrane region" description="Helical" evidence="13">
    <location>
        <begin position="134"/>
        <end position="154"/>
    </location>
</feature>
<keyword evidence="5" id="KW-0001">2Fe-2S</keyword>
<dbReference type="RefSeq" id="WP_237359863.1">
    <property type="nucleotide sequence ID" value="NZ_CAKLDM010000001.1"/>
</dbReference>
<evidence type="ECO:0000259" key="14">
    <source>
        <dbReference type="PROSITE" id="PS51384"/>
    </source>
</evidence>
<evidence type="ECO:0000256" key="6">
    <source>
        <dbReference type="ARBA" id="ARBA00022723"/>
    </source>
</evidence>
<dbReference type="InterPro" id="IPR050415">
    <property type="entry name" value="MRET"/>
</dbReference>
<dbReference type="InterPro" id="IPR013130">
    <property type="entry name" value="Fe3_Rdtase_TM_dom"/>
</dbReference>
<dbReference type="Pfam" id="PF01794">
    <property type="entry name" value="Ferric_reduct"/>
    <property type="match status" value="1"/>
</dbReference>
<protein>
    <submittedName>
        <fullName evidence="15">Flavohemoprotein</fullName>
        <ecNumber evidence="15">1.14.12.17</ecNumber>
    </submittedName>
</protein>
<feature type="transmembrane region" description="Helical" evidence="13">
    <location>
        <begin position="21"/>
        <end position="42"/>
    </location>
</feature>
<dbReference type="SUPFAM" id="SSF63380">
    <property type="entry name" value="Riboflavin synthase domain-like"/>
    <property type="match status" value="1"/>
</dbReference>
<dbReference type="GO" id="GO:0008941">
    <property type="term" value="F:nitric oxide dioxygenase NAD(P)H activity"/>
    <property type="evidence" value="ECO:0007669"/>
    <property type="project" value="UniProtKB-EC"/>
</dbReference>
<comment type="caution">
    <text evidence="15">The sequence shown here is derived from an EMBL/GenBank/DDBJ whole genome shotgun (WGS) entry which is preliminary data.</text>
</comment>
<accession>A0ABM8ZZK3</accession>
<evidence type="ECO:0000313" key="15">
    <source>
        <dbReference type="EMBL" id="CAH0536509.1"/>
    </source>
</evidence>
<keyword evidence="4 13" id="KW-0812">Transmembrane</keyword>
<evidence type="ECO:0000256" key="7">
    <source>
        <dbReference type="ARBA" id="ARBA00022827"/>
    </source>
</evidence>
<evidence type="ECO:0000256" key="3">
    <source>
        <dbReference type="ARBA" id="ARBA00022630"/>
    </source>
</evidence>
<reference evidence="15" key="1">
    <citation type="submission" date="2021-11" db="EMBL/GenBank/DDBJ databases">
        <authorList>
            <person name="Rodrigo-Torres L."/>
            <person name="Arahal R. D."/>
            <person name="Lucena T."/>
        </authorList>
    </citation>
    <scope>NUCLEOTIDE SEQUENCE</scope>
    <source>
        <strain evidence="15">CECT 7928</strain>
    </source>
</reference>
<evidence type="ECO:0000256" key="11">
    <source>
        <dbReference type="ARBA" id="ARBA00023014"/>
    </source>
</evidence>
<keyword evidence="10" id="KW-0408">Iron</keyword>
<evidence type="ECO:0000256" key="13">
    <source>
        <dbReference type="SAM" id="Phobius"/>
    </source>
</evidence>
<comment type="subcellular location">
    <subcellularLocation>
        <location evidence="2">Membrane</location>
        <topology evidence="2">Multi-pass membrane protein</topology>
    </subcellularLocation>
</comment>
<gene>
    <name evidence="15" type="primary">hmp_2</name>
    <name evidence="15" type="ORF">VMF7928_00458</name>
</gene>
<dbReference type="InterPro" id="IPR017938">
    <property type="entry name" value="Riboflavin_synthase-like_b-brl"/>
</dbReference>
<name>A0ABM8ZZK3_9VIBR</name>
<keyword evidence="11" id="KW-0411">Iron-sulfur</keyword>
<keyword evidence="16" id="KW-1185">Reference proteome</keyword>
<dbReference type="EC" id="1.14.12.17" evidence="15"/>
<evidence type="ECO:0000256" key="1">
    <source>
        <dbReference type="ARBA" id="ARBA00001974"/>
    </source>
</evidence>
<feature type="domain" description="FAD-binding FR-type" evidence="14">
    <location>
        <begin position="222"/>
        <end position="323"/>
    </location>
</feature>
<evidence type="ECO:0000256" key="9">
    <source>
        <dbReference type="ARBA" id="ARBA00023002"/>
    </source>
</evidence>
<dbReference type="InterPro" id="IPR001433">
    <property type="entry name" value="OxRdtase_FAD/NAD-bd"/>
</dbReference>
<evidence type="ECO:0000256" key="8">
    <source>
        <dbReference type="ARBA" id="ARBA00022989"/>
    </source>
</evidence>
<sequence length="459" mass="51614">MTIQLASPSSAAKKQRFLQSPINRMVGYCLILLLPYIATYWVKVDYKGWYVAFVTVVNFLAMAAFLVQFPLASRIKNVSLFSNINWSISQHKTAGKWIGVVFLLHPALILAPKFAMSWQQGVQSTIQTLTSPQMLTGIFAWVLLLAWVLISVYKERLAMRYETWRLTHTVGFVLIAILATLHVTSVGIYAQSQVLFNAFWWGLAAISIGLVGYNYFVKPSKLKSRPFVLNDICKISTSDWLMTLKVPNNCRFNFEAGQFVWLNSDDPAKVVNDHPFSIATIQKDLPYVSFIIRNLGDYTSKLGQLEVGQKVYVDGPYGSLTSQESIDSIGVTLIAGGSGIGPMLSLLREFACTNDPRPIRLIYGNHHYDQFVFQEEIKHLESKLKNFSQLVVCMDGGEGQDIYRGPIDMTCLSKGFVPSLKDNWSFYVCGSKAMVSAVNENLRCMDVSPNQIHFEKLAF</sequence>
<keyword evidence="8 13" id="KW-1133">Transmembrane helix</keyword>
<keyword evidence="3" id="KW-0285">Flavoprotein</keyword>
<dbReference type="PANTHER" id="PTHR47354:SF8">
    <property type="entry name" value="1,2-PHENYLACETYL-COA EPOXIDASE, SUBUNIT E"/>
    <property type="match status" value="1"/>
</dbReference>
<dbReference type="PROSITE" id="PS51384">
    <property type="entry name" value="FAD_FR"/>
    <property type="match status" value="1"/>
</dbReference>
<dbReference type="Proteomes" id="UP000838748">
    <property type="component" value="Unassembled WGS sequence"/>
</dbReference>
<dbReference type="InterPro" id="IPR013112">
    <property type="entry name" value="FAD-bd_8"/>
</dbReference>
<feature type="transmembrane region" description="Helical" evidence="13">
    <location>
        <begin position="94"/>
        <end position="114"/>
    </location>
</feature>
<proteinExistence type="predicted"/>
<keyword evidence="6" id="KW-0479">Metal-binding</keyword>
<organism evidence="15 16">
    <name type="scientific">Vibrio marisflavi CECT 7928</name>
    <dbReference type="NCBI Taxonomy" id="634439"/>
    <lineage>
        <taxon>Bacteria</taxon>
        <taxon>Pseudomonadati</taxon>
        <taxon>Pseudomonadota</taxon>
        <taxon>Gammaproteobacteria</taxon>
        <taxon>Vibrionales</taxon>
        <taxon>Vibrionaceae</taxon>
        <taxon>Vibrio</taxon>
    </lineage>
</organism>
<evidence type="ECO:0000256" key="10">
    <source>
        <dbReference type="ARBA" id="ARBA00023004"/>
    </source>
</evidence>
<evidence type="ECO:0000256" key="5">
    <source>
        <dbReference type="ARBA" id="ARBA00022714"/>
    </source>
</evidence>
<dbReference type="Pfam" id="PF00175">
    <property type="entry name" value="NAD_binding_1"/>
    <property type="match status" value="1"/>
</dbReference>
<dbReference type="PANTHER" id="PTHR47354">
    <property type="entry name" value="NADH OXIDOREDUCTASE HCR"/>
    <property type="match status" value="1"/>
</dbReference>
<feature type="transmembrane region" description="Helical" evidence="13">
    <location>
        <begin position="198"/>
        <end position="217"/>
    </location>
</feature>
<dbReference type="Pfam" id="PF08022">
    <property type="entry name" value="FAD_binding_8"/>
    <property type="match status" value="1"/>
</dbReference>